<reference evidence="3" key="1">
    <citation type="submission" date="2020-10" db="EMBL/GenBank/DDBJ databases">
        <authorList>
            <person name="Gilroy R."/>
        </authorList>
    </citation>
    <scope>NUCLEOTIDE SEQUENCE</scope>
    <source>
        <strain evidence="3">CHK157-1446</strain>
    </source>
</reference>
<evidence type="ECO:0000256" key="2">
    <source>
        <dbReference type="SAM" id="MobiDB-lite"/>
    </source>
</evidence>
<dbReference type="AlphaFoldDB" id="A0A9D1ENH6"/>
<feature type="compositionally biased region" description="Basic and acidic residues" evidence="2">
    <location>
        <begin position="108"/>
        <end position="117"/>
    </location>
</feature>
<feature type="compositionally biased region" description="Basic and acidic residues" evidence="2">
    <location>
        <begin position="338"/>
        <end position="353"/>
    </location>
</feature>
<dbReference type="Proteomes" id="UP000823982">
    <property type="component" value="Unassembled WGS sequence"/>
</dbReference>
<protein>
    <submittedName>
        <fullName evidence="3">Uncharacterized protein</fullName>
    </submittedName>
</protein>
<evidence type="ECO:0000313" key="3">
    <source>
        <dbReference type="EMBL" id="HIS24681.1"/>
    </source>
</evidence>
<keyword evidence="1" id="KW-0175">Coiled coil</keyword>
<proteinExistence type="predicted"/>
<feature type="compositionally biased region" description="Polar residues" evidence="2">
    <location>
        <begin position="236"/>
        <end position="252"/>
    </location>
</feature>
<dbReference type="EMBL" id="DVIR01000041">
    <property type="protein sequence ID" value="HIS24681.1"/>
    <property type="molecule type" value="Genomic_DNA"/>
</dbReference>
<feature type="compositionally biased region" description="Polar residues" evidence="2">
    <location>
        <begin position="199"/>
        <end position="208"/>
    </location>
</feature>
<feature type="region of interest" description="Disordered" evidence="2">
    <location>
        <begin position="325"/>
        <end position="358"/>
    </location>
</feature>
<gene>
    <name evidence="3" type="ORF">IAD01_04675</name>
</gene>
<feature type="compositionally biased region" description="Acidic residues" evidence="2">
    <location>
        <begin position="144"/>
        <end position="155"/>
    </location>
</feature>
<accession>A0A9D1ENH6</accession>
<organism evidence="3 4">
    <name type="scientific">Candidatus Faeciplasma gallinarum</name>
    <dbReference type="NCBI Taxonomy" id="2840799"/>
    <lineage>
        <taxon>Bacteria</taxon>
        <taxon>Bacillati</taxon>
        <taxon>Bacillota</taxon>
        <taxon>Clostridia</taxon>
        <taxon>Eubacteriales</taxon>
        <taxon>Oscillospiraceae</taxon>
        <taxon>Oscillospiraceae incertae sedis</taxon>
        <taxon>Candidatus Faeciplasma</taxon>
    </lineage>
</organism>
<name>A0A9D1ENH6_9FIRM</name>
<feature type="region of interest" description="Disordered" evidence="2">
    <location>
        <begin position="20"/>
        <end position="261"/>
    </location>
</feature>
<reference evidence="3" key="2">
    <citation type="journal article" date="2021" name="PeerJ">
        <title>Extensive microbial diversity within the chicken gut microbiome revealed by metagenomics and culture.</title>
        <authorList>
            <person name="Gilroy R."/>
            <person name="Ravi A."/>
            <person name="Getino M."/>
            <person name="Pursley I."/>
            <person name="Horton D.L."/>
            <person name="Alikhan N.F."/>
            <person name="Baker D."/>
            <person name="Gharbi K."/>
            <person name="Hall N."/>
            <person name="Watson M."/>
            <person name="Adriaenssens E.M."/>
            <person name="Foster-Nyarko E."/>
            <person name="Jarju S."/>
            <person name="Secka A."/>
            <person name="Antonio M."/>
            <person name="Oren A."/>
            <person name="Chaudhuri R.R."/>
            <person name="La Ragione R."/>
            <person name="Hildebrand F."/>
            <person name="Pallen M.J."/>
        </authorList>
    </citation>
    <scope>NUCLEOTIDE SEQUENCE</scope>
    <source>
        <strain evidence="3">CHK157-1446</strain>
    </source>
</reference>
<comment type="caution">
    <text evidence="3">The sequence shown here is derived from an EMBL/GenBank/DDBJ whole genome shotgun (WGS) entry which is preliminary data.</text>
</comment>
<feature type="coiled-coil region" evidence="1">
    <location>
        <begin position="270"/>
        <end position="304"/>
    </location>
</feature>
<sequence>MAMIDFFDEDFPLTKAQEEELARQAERAAAALEEDREAMNAVAEHELESLSDRVIREERQSREEAKKAEQASHAEEPAAGAGQAGEESEEQSNIEAPKETGADTSENPPKESVKEPETGSACESESVSDNADETMESAEKEIVSLDEEAAYEESSDASAGADTVGEESAEPNAAPTQADEKAEQPVQESYNRYEPESAVLQSGPITDSETGETVYEFESTAARQPEQDAPVDEINLSEQQKSSENLQTSRMNTPDAPIDGFSLDERHAQVKDMEAEDAALRAELEEIVEKLDNMEKAVSAMETAKSDESDDTGFSYEYDDRYYAEEETPAYKYPQLHTHREPQQTSRKREDTRQTNSTINLSLNKKTLLKVGAVVAATAAAIKLLGKKDER</sequence>
<evidence type="ECO:0000313" key="4">
    <source>
        <dbReference type="Proteomes" id="UP000823982"/>
    </source>
</evidence>
<evidence type="ECO:0000256" key="1">
    <source>
        <dbReference type="SAM" id="Coils"/>
    </source>
</evidence>
<feature type="compositionally biased region" description="Basic and acidic residues" evidence="2">
    <location>
        <begin position="43"/>
        <end position="76"/>
    </location>
</feature>